<sequence length="158" mass="17788">MDNVKLFRIDYRLLHWQTGVLWVQKLKANMILVAGDKVAADDMRKNLIKLAAPKSVKTRIVPIAEAAAFLNSENVKKYSIELLVETTDDALALAEQVPYLRSLNAALMKTEPGKKLLTKYLAVSDQDIENFKKMLDMGVEIGCYTVPTEKSVNITKYL</sequence>
<comment type="subcellular location">
    <subcellularLocation>
        <location evidence="1">Cytoplasm</location>
    </subcellularLocation>
</comment>
<keyword evidence="2" id="KW-0813">Transport</keyword>
<keyword evidence="3" id="KW-0963">Cytoplasm</keyword>
<dbReference type="Pfam" id="PF03830">
    <property type="entry name" value="PTSIIB_sorb"/>
    <property type="match status" value="1"/>
</dbReference>
<dbReference type="GO" id="GO:0005737">
    <property type="term" value="C:cytoplasm"/>
    <property type="evidence" value="ECO:0007669"/>
    <property type="project" value="UniProtKB-SubCell"/>
</dbReference>
<evidence type="ECO:0000256" key="5">
    <source>
        <dbReference type="ARBA" id="ARBA00022679"/>
    </source>
</evidence>
<keyword evidence="11" id="KW-1185">Reference proteome</keyword>
<evidence type="ECO:0000256" key="4">
    <source>
        <dbReference type="ARBA" id="ARBA00022597"/>
    </source>
</evidence>
<protein>
    <submittedName>
        <fullName evidence="9">PTS sugar transporter subunit IIB</fullName>
    </submittedName>
</protein>
<dbReference type="GO" id="GO:0016301">
    <property type="term" value="F:kinase activity"/>
    <property type="evidence" value="ECO:0007669"/>
    <property type="project" value="UniProtKB-KW"/>
</dbReference>
<dbReference type="PROSITE" id="PS51101">
    <property type="entry name" value="PTS_EIIB_TYPE_4"/>
    <property type="match status" value="1"/>
</dbReference>
<keyword evidence="4 9" id="KW-0762">Sugar transport</keyword>
<comment type="caution">
    <text evidence="9">The sequence shown here is derived from an EMBL/GenBank/DDBJ whole genome shotgun (WGS) entry which is preliminary data.</text>
</comment>
<evidence type="ECO:0000313" key="12">
    <source>
        <dbReference type="Proteomes" id="UP001299608"/>
    </source>
</evidence>
<dbReference type="InterPro" id="IPR004720">
    <property type="entry name" value="PTS_IIB_sorbose-sp"/>
</dbReference>
<dbReference type="InterPro" id="IPR036667">
    <property type="entry name" value="PTS_IIB_sorbose-sp_sf"/>
</dbReference>
<dbReference type="Proteomes" id="UP001299608">
    <property type="component" value="Unassembled WGS sequence"/>
</dbReference>
<keyword evidence="6" id="KW-0598">Phosphotransferase system</keyword>
<name>A0AAX1SJM1_9FIRM</name>
<reference evidence="10 11" key="1">
    <citation type="journal article" date="2020" name="Cell Host Microbe">
        <title>Functional and Genomic Variation between Human-Derived Isolates of Lachnospiraceae Reveals Inter- and Intra-Species Diversity.</title>
        <authorList>
            <person name="Sorbara M.T."/>
            <person name="Littmann E.R."/>
            <person name="Fontana E."/>
            <person name="Moody T.U."/>
            <person name="Kohout C.E."/>
            <person name="Gjonbalaj M."/>
            <person name="Eaton V."/>
            <person name="Seok R."/>
            <person name="Leiner I.M."/>
            <person name="Pamer E.G."/>
        </authorList>
    </citation>
    <scope>NUCLEOTIDE SEQUENCE [LARGE SCALE GENOMIC DNA]</scope>
    <source>
        <strain evidence="10 11">MSK.1.17</strain>
    </source>
</reference>
<dbReference type="SUPFAM" id="SSF52728">
    <property type="entry name" value="PTS IIb component"/>
    <property type="match status" value="1"/>
</dbReference>
<evidence type="ECO:0000256" key="6">
    <source>
        <dbReference type="ARBA" id="ARBA00022683"/>
    </source>
</evidence>
<keyword evidence="5" id="KW-0808">Transferase</keyword>
<dbReference type="EMBL" id="JAKNGE010000012">
    <property type="protein sequence ID" value="MCG4746074.1"/>
    <property type="molecule type" value="Genomic_DNA"/>
</dbReference>
<proteinExistence type="predicted"/>
<evidence type="ECO:0000313" key="10">
    <source>
        <dbReference type="EMBL" id="NSJ48120.1"/>
    </source>
</evidence>
<dbReference type="GO" id="GO:0008982">
    <property type="term" value="F:protein-N(PI)-phosphohistidine-sugar phosphotransferase activity"/>
    <property type="evidence" value="ECO:0007669"/>
    <property type="project" value="InterPro"/>
</dbReference>
<dbReference type="RefSeq" id="WP_025484524.1">
    <property type="nucleotide sequence ID" value="NZ_BAABZL010000001.1"/>
</dbReference>
<keyword evidence="7" id="KW-0418">Kinase</keyword>
<dbReference type="GeneID" id="97209188"/>
<evidence type="ECO:0000256" key="2">
    <source>
        <dbReference type="ARBA" id="ARBA00022448"/>
    </source>
</evidence>
<dbReference type="Gene3D" id="3.40.35.10">
    <property type="entry name" value="Phosphotransferase system, sorbose subfamily IIB component"/>
    <property type="match status" value="1"/>
</dbReference>
<dbReference type="EMBL" id="JAAITT010000005">
    <property type="protein sequence ID" value="NSJ48120.1"/>
    <property type="molecule type" value="Genomic_DNA"/>
</dbReference>
<gene>
    <name evidence="10" type="ORF">G5B36_05340</name>
    <name evidence="9" type="ORF">L0N08_11670</name>
</gene>
<feature type="domain" description="PTS EIIB type-4" evidence="8">
    <location>
        <begin position="1"/>
        <end position="158"/>
    </location>
</feature>
<organism evidence="9 12">
    <name type="scientific">Enterocloster aldenensis</name>
    <dbReference type="NCBI Taxonomy" id="358742"/>
    <lineage>
        <taxon>Bacteria</taxon>
        <taxon>Bacillati</taxon>
        <taxon>Bacillota</taxon>
        <taxon>Clostridia</taxon>
        <taxon>Lachnospirales</taxon>
        <taxon>Lachnospiraceae</taxon>
        <taxon>Enterocloster</taxon>
    </lineage>
</organism>
<evidence type="ECO:0000256" key="7">
    <source>
        <dbReference type="ARBA" id="ARBA00022777"/>
    </source>
</evidence>
<dbReference type="AlphaFoldDB" id="A0AAX1SJM1"/>
<reference evidence="9" key="3">
    <citation type="submission" date="2022-01" db="EMBL/GenBank/DDBJ databases">
        <title>Collection of gut derived symbiotic bacterial strains cultured from healthy donors.</title>
        <authorList>
            <person name="Lin H."/>
            <person name="Kohout C."/>
            <person name="Waligurski E."/>
            <person name="Pamer E.G."/>
        </authorList>
    </citation>
    <scope>NUCLEOTIDE SEQUENCE</scope>
    <source>
        <strain evidence="9">DFI.6.55</strain>
    </source>
</reference>
<evidence type="ECO:0000259" key="8">
    <source>
        <dbReference type="PROSITE" id="PS51101"/>
    </source>
</evidence>
<accession>A0AAX1SJM1</accession>
<evidence type="ECO:0000313" key="9">
    <source>
        <dbReference type="EMBL" id="MCG4746074.1"/>
    </source>
</evidence>
<dbReference type="Proteomes" id="UP000669239">
    <property type="component" value="Unassembled WGS sequence"/>
</dbReference>
<evidence type="ECO:0000256" key="3">
    <source>
        <dbReference type="ARBA" id="ARBA00022490"/>
    </source>
</evidence>
<reference evidence="10" key="2">
    <citation type="submission" date="2020-02" db="EMBL/GenBank/DDBJ databases">
        <authorList>
            <person name="Littmann E."/>
            <person name="Sorbara M."/>
        </authorList>
    </citation>
    <scope>NUCLEOTIDE SEQUENCE</scope>
    <source>
        <strain evidence="10">MSK.1.17</strain>
    </source>
</reference>
<evidence type="ECO:0000256" key="1">
    <source>
        <dbReference type="ARBA" id="ARBA00004496"/>
    </source>
</evidence>
<dbReference type="GO" id="GO:0009401">
    <property type="term" value="P:phosphoenolpyruvate-dependent sugar phosphotransferase system"/>
    <property type="evidence" value="ECO:0007669"/>
    <property type="project" value="UniProtKB-KW"/>
</dbReference>
<evidence type="ECO:0000313" key="11">
    <source>
        <dbReference type="Proteomes" id="UP000669239"/>
    </source>
</evidence>